<dbReference type="InterPro" id="IPR016163">
    <property type="entry name" value="Ald_DH_C"/>
</dbReference>
<dbReference type="AlphaFoldDB" id="A0A0U3Q052"/>
<dbReference type="KEGG" id="psul:AU252_01465"/>
<dbReference type="InterPro" id="IPR015590">
    <property type="entry name" value="Aldehyde_DH_dom"/>
</dbReference>
<keyword evidence="2 4" id="KW-0560">Oxidoreductase</keyword>
<dbReference type="RefSeq" id="WP_058929208.1">
    <property type="nucleotide sequence ID" value="NZ_CP013747.1"/>
</dbReference>
<accession>A0A0U3Q052</accession>
<dbReference type="GO" id="GO:0016620">
    <property type="term" value="F:oxidoreductase activity, acting on the aldehyde or oxo group of donors, NAD or NADP as acceptor"/>
    <property type="evidence" value="ECO:0007669"/>
    <property type="project" value="InterPro"/>
</dbReference>
<feature type="active site" evidence="3">
    <location>
        <position position="248"/>
    </location>
</feature>
<protein>
    <submittedName>
        <fullName evidence="6">Aldehyde dehydrogenase</fullName>
    </submittedName>
</protein>
<evidence type="ECO:0000259" key="5">
    <source>
        <dbReference type="Pfam" id="PF00171"/>
    </source>
</evidence>
<dbReference type="PROSITE" id="PS00687">
    <property type="entry name" value="ALDEHYDE_DEHYDR_GLU"/>
    <property type="match status" value="1"/>
</dbReference>
<dbReference type="FunFam" id="3.40.309.10:FF:000012">
    <property type="entry name" value="Betaine aldehyde dehydrogenase"/>
    <property type="match status" value="1"/>
</dbReference>
<comment type="similarity">
    <text evidence="1 4">Belongs to the aldehyde dehydrogenase family.</text>
</comment>
<dbReference type="Pfam" id="PF00171">
    <property type="entry name" value="Aldedh"/>
    <property type="match status" value="1"/>
</dbReference>
<evidence type="ECO:0000313" key="6">
    <source>
        <dbReference type="EMBL" id="ALV39998.1"/>
    </source>
</evidence>
<dbReference type="Proteomes" id="UP000065151">
    <property type="component" value="Chromosome"/>
</dbReference>
<sequence>MSTRLNHWIDGRSVVPSSNSYRTGENPATGGEGAEVALGNIDDVKSAVASAENAARGWRRFPSAKRGRLLGNLARVMREKNQELAELEIQDTGKPLAEALSEVENAAAYFEFYAGLVNLPVGDTLDVEPDQHIYTRREPFGVIGIITPWNVPLNQAARACAPALAAGNVVVVKPAEATSQSTVFLAQLATQVGFPDGTFNVILGKGTEAGAELVRHPSVRKVAFTGSVAVGQTIGHIAADRVIPLTLELGGKSANIVFEDADFDLAVKEAVRAFTTNAGQVCLAGTRLLVQRSIHDKFVESVVEAVRARIPGQNLGPIITRAQYQQVQNYFDVARQEGLQAEVGGDLPSDEALQGGFYVNPTVYSNVDNSARLAQEEVFGPVLVTIPFDTEEDAIKIANSSDYGLAAAVWTKDISRAFRVAEEVEAGQVYINTWSTGAVQTPFGGHKYSGYGREKGIESLNHYTHVKCVILAY</sequence>
<dbReference type="InterPro" id="IPR016161">
    <property type="entry name" value="Ald_DH/histidinol_DH"/>
</dbReference>
<dbReference type="EMBL" id="CP013747">
    <property type="protein sequence ID" value="ALV39998.1"/>
    <property type="molecule type" value="Genomic_DNA"/>
</dbReference>
<feature type="domain" description="Aldehyde dehydrogenase" evidence="5">
    <location>
        <begin position="24"/>
        <end position="469"/>
    </location>
</feature>
<evidence type="ECO:0000256" key="3">
    <source>
        <dbReference type="PROSITE-ProRule" id="PRU10007"/>
    </source>
</evidence>
<organism evidence="6">
    <name type="scientific">Pseudarthrobacter sulfonivorans</name>
    <dbReference type="NCBI Taxonomy" id="121292"/>
    <lineage>
        <taxon>Bacteria</taxon>
        <taxon>Bacillati</taxon>
        <taxon>Actinomycetota</taxon>
        <taxon>Actinomycetes</taxon>
        <taxon>Micrococcales</taxon>
        <taxon>Micrococcaceae</taxon>
        <taxon>Pseudarthrobacter</taxon>
    </lineage>
</organism>
<dbReference type="FunFam" id="3.40.605.10:FF:000007">
    <property type="entry name" value="NAD/NADP-dependent betaine aldehyde dehydrogenase"/>
    <property type="match status" value="1"/>
</dbReference>
<dbReference type="PANTHER" id="PTHR11699">
    <property type="entry name" value="ALDEHYDE DEHYDROGENASE-RELATED"/>
    <property type="match status" value="1"/>
</dbReference>
<dbReference type="STRING" id="121292.AU252_01465"/>
<proteinExistence type="inferred from homology"/>
<evidence type="ECO:0000256" key="4">
    <source>
        <dbReference type="RuleBase" id="RU003345"/>
    </source>
</evidence>
<name>A0A0U3Q052_9MICC</name>
<dbReference type="Gene3D" id="3.40.309.10">
    <property type="entry name" value="Aldehyde Dehydrogenase, Chain A, domain 2"/>
    <property type="match status" value="1"/>
</dbReference>
<gene>
    <name evidence="6" type="ORF">AU252_01465</name>
</gene>
<evidence type="ECO:0000313" key="7">
    <source>
        <dbReference type="Proteomes" id="UP000065151"/>
    </source>
</evidence>
<evidence type="ECO:0000256" key="2">
    <source>
        <dbReference type="ARBA" id="ARBA00023002"/>
    </source>
</evidence>
<evidence type="ECO:0000256" key="1">
    <source>
        <dbReference type="ARBA" id="ARBA00009986"/>
    </source>
</evidence>
<dbReference type="Gene3D" id="3.40.605.10">
    <property type="entry name" value="Aldehyde Dehydrogenase, Chain A, domain 1"/>
    <property type="match status" value="1"/>
</dbReference>
<dbReference type="InterPro" id="IPR029510">
    <property type="entry name" value="Ald_DH_CS_GLU"/>
</dbReference>
<dbReference type="InterPro" id="IPR016162">
    <property type="entry name" value="Ald_DH_N"/>
</dbReference>
<reference evidence="6 7" key="1">
    <citation type="submission" date="2015-12" db="EMBL/GenBank/DDBJ databases">
        <authorList>
            <person name="Shamseldin A."/>
            <person name="Moawad H."/>
            <person name="Abd El-Rahim W.M."/>
            <person name="Sadowsky M.J."/>
        </authorList>
    </citation>
    <scope>NUCLEOTIDE SEQUENCE [LARGE SCALE GENOMIC DNA]</scope>
    <source>
        <strain evidence="6 7">Ar51</strain>
    </source>
</reference>
<dbReference type="SUPFAM" id="SSF53720">
    <property type="entry name" value="ALDH-like"/>
    <property type="match status" value="1"/>
</dbReference>